<dbReference type="PANTHER" id="PTHR12645">
    <property type="entry name" value="ALR/ERV"/>
    <property type="match status" value="1"/>
</dbReference>
<dbReference type="EMBL" id="CP001669">
    <property type="protein sequence ID" value="AFZ79076.1"/>
    <property type="molecule type" value="Genomic_DNA"/>
</dbReference>
<keyword evidence="4 6" id="KW-0560">Oxidoreductase</keyword>
<gene>
    <name evidence="8" type="ORF">BEWA_019210</name>
</gene>
<evidence type="ECO:0000256" key="6">
    <source>
        <dbReference type="RuleBase" id="RU371123"/>
    </source>
</evidence>
<proteinExistence type="predicted"/>
<comment type="cofactor">
    <cofactor evidence="1 6">
        <name>FAD</name>
        <dbReference type="ChEBI" id="CHEBI:57692"/>
    </cofactor>
</comment>
<dbReference type="RefSeq" id="XP_004828742.1">
    <property type="nucleotide sequence ID" value="XM_004828685.1"/>
</dbReference>
<dbReference type="eggNOG" id="KOG3355">
    <property type="taxonomic scope" value="Eukaryota"/>
</dbReference>
<dbReference type="Gene3D" id="1.20.120.310">
    <property type="entry name" value="ERV/ALR sulfhydryl oxidase domain"/>
    <property type="match status" value="1"/>
</dbReference>
<evidence type="ECO:0000256" key="4">
    <source>
        <dbReference type="ARBA" id="ARBA00023002"/>
    </source>
</evidence>
<dbReference type="SUPFAM" id="SSF69000">
    <property type="entry name" value="FAD-dependent thiol oxidase"/>
    <property type="match status" value="1"/>
</dbReference>
<organism evidence="8 9">
    <name type="scientific">Theileria equi strain WA</name>
    <dbReference type="NCBI Taxonomy" id="1537102"/>
    <lineage>
        <taxon>Eukaryota</taxon>
        <taxon>Sar</taxon>
        <taxon>Alveolata</taxon>
        <taxon>Apicomplexa</taxon>
        <taxon>Aconoidasida</taxon>
        <taxon>Piroplasmida</taxon>
        <taxon>Theileriidae</taxon>
        <taxon>Theileria</taxon>
    </lineage>
</organism>
<comment type="catalytic activity">
    <reaction evidence="6">
        <text>2 R'C(R)SH + O2 = R'C(R)S-S(R)CR' + H2O2</text>
        <dbReference type="Rhea" id="RHEA:17357"/>
        <dbReference type="ChEBI" id="CHEBI:15379"/>
        <dbReference type="ChEBI" id="CHEBI:16240"/>
        <dbReference type="ChEBI" id="CHEBI:16520"/>
        <dbReference type="ChEBI" id="CHEBI:17412"/>
        <dbReference type="EC" id="1.8.3.2"/>
    </reaction>
</comment>
<dbReference type="OrthoDB" id="17199at2759"/>
<dbReference type="GeneID" id="15805999"/>
<keyword evidence="9" id="KW-1185">Reference proteome</keyword>
<evidence type="ECO:0000256" key="2">
    <source>
        <dbReference type="ARBA" id="ARBA00022630"/>
    </source>
</evidence>
<dbReference type="Proteomes" id="UP000031512">
    <property type="component" value="Chromosome 1"/>
</dbReference>
<dbReference type="InterPro" id="IPR039799">
    <property type="entry name" value="ALR/ERV"/>
</dbReference>
<dbReference type="AlphaFoldDB" id="L0AVM4"/>
<dbReference type="GO" id="GO:0005739">
    <property type="term" value="C:mitochondrion"/>
    <property type="evidence" value="ECO:0007669"/>
    <property type="project" value="TreeGrafter"/>
</dbReference>
<evidence type="ECO:0000256" key="1">
    <source>
        <dbReference type="ARBA" id="ARBA00001974"/>
    </source>
</evidence>
<reference evidence="8 9" key="1">
    <citation type="journal article" date="2012" name="BMC Genomics">
        <title>Comparative genomic analysis and phylogenetic position of Theileria equi.</title>
        <authorList>
            <person name="Kappmeyer L.S."/>
            <person name="Thiagarajan M."/>
            <person name="Herndon D.R."/>
            <person name="Ramsay J.D."/>
            <person name="Caler E."/>
            <person name="Djikeng A."/>
            <person name="Gillespie J.J."/>
            <person name="Lau A.O."/>
            <person name="Roalson E.H."/>
            <person name="Silva J.C."/>
            <person name="Silva M.G."/>
            <person name="Suarez C.E."/>
            <person name="Ueti M.W."/>
            <person name="Nene V.M."/>
            <person name="Mealey R.H."/>
            <person name="Knowles D.P."/>
            <person name="Brayton K.A."/>
        </authorList>
    </citation>
    <scope>NUCLEOTIDE SEQUENCE [LARGE SCALE GENOMIC DNA]</scope>
    <source>
        <strain evidence="8 9">WA</strain>
    </source>
</reference>
<dbReference type="InterPro" id="IPR017905">
    <property type="entry name" value="ERV/ALR_sulphydryl_oxidase"/>
</dbReference>
<protein>
    <recommendedName>
        <fullName evidence="6">Sulfhydryl oxidase</fullName>
        <ecNumber evidence="6">1.8.3.2</ecNumber>
    </recommendedName>
</protein>
<dbReference type="Pfam" id="PF04777">
    <property type="entry name" value="Evr1_Alr"/>
    <property type="match status" value="1"/>
</dbReference>
<dbReference type="InterPro" id="IPR036774">
    <property type="entry name" value="ERV/ALR_sulphydryl_oxid_sf"/>
</dbReference>
<dbReference type="PANTHER" id="PTHR12645:SF0">
    <property type="entry name" value="FAD-LINKED SULFHYDRYL OXIDASE ALR"/>
    <property type="match status" value="1"/>
</dbReference>
<dbReference type="GO" id="GO:0016971">
    <property type="term" value="F:flavin-dependent sulfhydryl oxidase activity"/>
    <property type="evidence" value="ECO:0007669"/>
    <property type="project" value="InterPro"/>
</dbReference>
<accession>L0AVM4</accession>
<dbReference type="GO" id="GO:0050660">
    <property type="term" value="F:flavin adenine dinucleotide binding"/>
    <property type="evidence" value="ECO:0007669"/>
    <property type="project" value="TreeGrafter"/>
</dbReference>
<keyword evidence="5" id="KW-1015">Disulfide bond</keyword>
<evidence type="ECO:0000256" key="5">
    <source>
        <dbReference type="ARBA" id="ARBA00023157"/>
    </source>
</evidence>
<sequence>MTDMDKVYKKCKEHSCRDRETASGRGKSGYPPDRRELGRAGWLYLHTIAANYPETPSKDDKLKTSAFLHTFAELYPCSLCRDSLIDIYRRAPPKVNSKRDFLLWTSNIHDAVNDELGVAMQNLTYEELLVKYS</sequence>
<evidence type="ECO:0000259" key="7">
    <source>
        <dbReference type="PROSITE" id="PS51324"/>
    </source>
</evidence>
<dbReference type="VEuPathDB" id="PiroplasmaDB:BEWA_019210"/>
<dbReference type="STRING" id="1537102.L0AVM4"/>
<name>L0AVM4_THEEQ</name>
<evidence type="ECO:0000313" key="9">
    <source>
        <dbReference type="Proteomes" id="UP000031512"/>
    </source>
</evidence>
<feature type="domain" description="ERV/ALR sulfhydryl oxidase" evidence="7">
    <location>
        <begin position="30"/>
        <end position="132"/>
    </location>
</feature>
<evidence type="ECO:0000256" key="3">
    <source>
        <dbReference type="ARBA" id="ARBA00022827"/>
    </source>
</evidence>
<evidence type="ECO:0000313" key="8">
    <source>
        <dbReference type="EMBL" id="AFZ79076.1"/>
    </source>
</evidence>
<dbReference type="PROSITE" id="PS51324">
    <property type="entry name" value="ERV_ALR"/>
    <property type="match status" value="1"/>
</dbReference>
<dbReference type="EC" id="1.8.3.2" evidence="6"/>
<dbReference type="KEGG" id="beq:BEWA_019210"/>
<keyword evidence="2 6" id="KW-0285">Flavoprotein</keyword>
<keyword evidence="3 6" id="KW-0274">FAD</keyword>